<dbReference type="Proteomes" id="UP001139409">
    <property type="component" value="Unassembled WGS sequence"/>
</dbReference>
<name>A0A9X1HUW9_9BACT</name>
<keyword evidence="1" id="KW-1133">Transmembrane helix</keyword>
<dbReference type="AlphaFoldDB" id="A0A9X1HUW9"/>
<feature type="transmembrane region" description="Helical" evidence="1">
    <location>
        <begin position="20"/>
        <end position="40"/>
    </location>
</feature>
<protein>
    <submittedName>
        <fullName evidence="2">Uncharacterized protein</fullName>
    </submittedName>
</protein>
<dbReference type="EMBL" id="JAIXNE010000006">
    <property type="protein sequence ID" value="MCA6078351.1"/>
    <property type="molecule type" value="Genomic_DNA"/>
</dbReference>
<keyword evidence="1" id="KW-0472">Membrane</keyword>
<feature type="transmembrane region" description="Helical" evidence="1">
    <location>
        <begin position="81"/>
        <end position="101"/>
    </location>
</feature>
<evidence type="ECO:0000313" key="3">
    <source>
        <dbReference type="Proteomes" id="UP001139409"/>
    </source>
</evidence>
<accession>A0A9X1HUW9</accession>
<feature type="transmembrane region" description="Helical" evidence="1">
    <location>
        <begin position="46"/>
        <end position="69"/>
    </location>
</feature>
<evidence type="ECO:0000256" key="1">
    <source>
        <dbReference type="SAM" id="Phobius"/>
    </source>
</evidence>
<feature type="transmembrane region" description="Helical" evidence="1">
    <location>
        <begin position="113"/>
        <end position="133"/>
    </location>
</feature>
<reference evidence="2" key="1">
    <citation type="submission" date="2021-09" db="EMBL/GenBank/DDBJ databases">
        <title>Fulvivirga sp. isolated from coastal sediment.</title>
        <authorList>
            <person name="Yu H."/>
        </authorList>
    </citation>
    <scope>NUCLEOTIDE SEQUENCE</scope>
    <source>
        <strain evidence="2">1062</strain>
    </source>
</reference>
<gene>
    <name evidence="2" type="ORF">LDX50_25990</name>
</gene>
<keyword evidence="3" id="KW-1185">Reference proteome</keyword>
<comment type="caution">
    <text evidence="2">The sequence shown here is derived from an EMBL/GenBank/DDBJ whole genome shotgun (WGS) entry which is preliminary data.</text>
</comment>
<organism evidence="2 3">
    <name type="scientific">Fulvivirga sedimenti</name>
    <dbReference type="NCBI Taxonomy" id="2879465"/>
    <lineage>
        <taxon>Bacteria</taxon>
        <taxon>Pseudomonadati</taxon>
        <taxon>Bacteroidota</taxon>
        <taxon>Cytophagia</taxon>
        <taxon>Cytophagales</taxon>
        <taxon>Fulvivirgaceae</taxon>
        <taxon>Fulvivirga</taxon>
    </lineage>
</organism>
<evidence type="ECO:0000313" key="2">
    <source>
        <dbReference type="EMBL" id="MCA6078351.1"/>
    </source>
</evidence>
<dbReference type="RefSeq" id="WP_225699213.1">
    <property type="nucleotide sequence ID" value="NZ_JAIXNE010000006.1"/>
</dbReference>
<keyword evidence="1" id="KW-0812">Transmembrane</keyword>
<sequence>MEQFENRKTLSWRNTKNLALWTGLWLVSLALATFGAKFLWDFDPLISVLTILLNLAMGIGMILANIRYIRGLDELEKKISVDAMGIALGAGVVGGLSYSLLDITNVISSDAEISMIVALMGITYLLAIVIGKLRYQ</sequence>
<proteinExistence type="predicted"/>